<feature type="compositionally biased region" description="Basic and acidic residues" evidence="6">
    <location>
        <begin position="121"/>
        <end position="130"/>
    </location>
</feature>
<dbReference type="InterPro" id="IPR050492">
    <property type="entry name" value="Bact_metal-bind_prot9"/>
</dbReference>
<evidence type="ECO:0000256" key="5">
    <source>
        <dbReference type="ARBA" id="ARBA00022906"/>
    </source>
</evidence>
<feature type="chain" id="PRO_5047333165" description="High-affinity zinc uptake system protein ZnuA" evidence="7">
    <location>
        <begin position="18"/>
        <end position="302"/>
    </location>
</feature>
<dbReference type="PANTHER" id="PTHR42953">
    <property type="entry name" value="HIGH-AFFINITY ZINC UPTAKE SYSTEM PROTEIN ZNUA-RELATED"/>
    <property type="match status" value="1"/>
</dbReference>
<dbReference type="PRINTS" id="PR00691">
    <property type="entry name" value="ADHESINB"/>
</dbReference>
<keyword evidence="3" id="KW-0813">Transport</keyword>
<comment type="similarity">
    <text evidence="1">Belongs to the bacterial solute-binding protein 9 family.</text>
</comment>
<dbReference type="Pfam" id="PF01297">
    <property type="entry name" value="ZnuA"/>
    <property type="match status" value="1"/>
</dbReference>
<dbReference type="Gene3D" id="3.40.50.1980">
    <property type="entry name" value="Nitrogenase molybdenum iron protein domain"/>
    <property type="match status" value="2"/>
</dbReference>
<dbReference type="SUPFAM" id="SSF53807">
    <property type="entry name" value="Helical backbone' metal receptor"/>
    <property type="match status" value="1"/>
</dbReference>
<evidence type="ECO:0000256" key="4">
    <source>
        <dbReference type="ARBA" id="ARBA00022729"/>
    </source>
</evidence>
<keyword evidence="4 7" id="KW-0732">Signal</keyword>
<dbReference type="InterPro" id="IPR006127">
    <property type="entry name" value="ZnuA-like"/>
</dbReference>
<evidence type="ECO:0000256" key="2">
    <source>
        <dbReference type="ARBA" id="ARBA00015915"/>
    </source>
</evidence>
<keyword evidence="5" id="KW-0406">Ion transport</keyword>
<organism evidence="8 9">
    <name type="scientific">Albidovulum marisflavi</name>
    <dbReference type="NCBI Taxonomy" id="2984159"/>
    <lineage>
        <taxon>Bacteria</taxon>
        <taxon>Pseudomonadati</taxon>
        <taxon>Pseudomonadota</taxon>
        <taxon>Alphaproteobacteria</taxon>
        <taxon>Rhodobacterales</taxon>
        <taxon>Paracoccaceae</taxon>
        <taxon>Albidovulum</taxon>
    </lineage>
</organism>
<dbReference type="PANTHER" id="PTHR42953:SF3">
    <property type="entry name" value="HIGH-AFFINITY ZINC UPTAKE SYSTEM PROTEIN ZNUA"/>
    <property type="match status" value="1"/>
</dbReference>
<sequence>MRILPILALLAAQPAAAEVPRVVTDMPVVHSLVAAVMGDLGAPEVLLDRGADAHDFQLRPSQRAALGEANVVFWIGPEMTPWLDRALNAVTPDQTVALLDVSATSLRHFDGDPEPDGHDDEGEHHHEGGIDPHAWLNPDNAAVWLDAIAETLIRQDGEHSGVYLANAAMAKAGLRDLTATIEAEMASTPKAPIIVAHDALGYFADRFGLTIAASVAKGDAAAPGAGHLSETRMLLESGAVACIFPEAGTDPKSIETLDQDTPARIGRALDPEGRALEPGPGLYTELLTAMSAAIRDCLAEAS</sequence>
<dbReference type="EMBL" id="JAOWKY010000003">
    <property type="protein sequence ID" value="MCV2869425.1"/>
    <property type="molecule type" value="Genomic_DNA"/>
</dbReference>
<name>A0ABT2ZEA2_9RHOB</name>
<comment type="caution">
    <text evidence="8">The sequence shown here is derived from an EMBL/GenBank/DDBJ whole genome shotgun (WGS) entry which is preliminary data.</text>
</comment>
<reference evidence="8 9" key="1">
    <citation type="submission" date="2022-10" db="EMBL/GenBank/DDBJ databases">
        <title>Defluviimonas sp. nov., isolated from ocean surface water.</title>
        <authorList>
            <person name="He W."/>
            <person name="Wang L."/>
            <person name="Zhang D.-F."/>
        </authorList>
    </citation>
    <scope>NUCLEOTIDE SEQUENCE [LARGE SCALE GENOMIC DNA]</scope>
    <source>
        <strain evidence="8 9">WL0002</strain>
    </source>
</reference>
<protein>
    <recommendedName>
        <fullName evidence="2">High-affinity zinc uptake system protein ZnuA</fullName>
    </recommendedName>
</protein>
<evidence type="ECO:0000256" key="1">
    <source>
        <dbReference type="ARBA" id="ARBA00011028"/>
    </source>
</evidence>
<evidence type="ECO:0000256" key="3">
    <source>
        <dbReference type="ARBA" id="ARBA00022448"/>
    </source>
</evidence>
<evidence type="ECO:0000313" key="9">
    <source>
        <dbReference type="Proteomes" id="UP001652542"/>
    </source>
</evidence>
<dbReference type="RefSeq" id="WP_263735087.1">
    <property type="nucleotide sequence ID" value="NZ_JAOWKY010000003.1"/>
</dbReference>
<proteinExistence type="inferred from homology"/>
<feature type="signal peptide" evidence="7">
    <location>
        <begin position="1"/>
        <end position="17"/>
    </location>
</feature>
<evidence type="ECO:0000256" key="6">
    <source>
        <dbReference type="SAM" id="MobiDB-lite"/>
    </source>
</evidence>
<gene>
    <name evidence="8" type="ORF">OEW28_12390</name>
</gene>
<accession>A0ABT2ZEA2</accession>
<evidence type="ECO:0000256" key="7">
    <source>
        <dbReference type="SAM" id="SignalP"/>
    </source>
</evidence>
<keyword evidence="5" id="KW-0862">Zinc</keyword>
<evidence type="ECO:0000313" key="8">
    <source>
        <dbReference type="EMBL" id="MCV2869425.1"/>
    </source>
</evidence>
<keyword evidence="9" id="KW-1185">Reference proteome</keyword>
<dbReference type="InterPro" id="IPR006129">
    <property type="entry name" value="AdhesinB"/>
</dbReference>
<dbReference type="Proteomes" id="UP001652542">
    <property type="component" value="Unassembled WGS sequence"/>
</dbReference>
<keyword evidence="5" id="KW-0864">Zinc transport</keyword>
<feature type="region of interest" description="Disordered" evidence="6">
    <location>
        <begin position="107"/>
        <end position="131"/>
    </location>
</feature>